<dbReference type="EMBL" id="MKGH01000026">
    <property type="protein sequence ID" value="PKX77834.1"/>
    <property type="molecule type" value="Genomic_DNA"/>
</dbReference>
<gene>
    <name evidence="1" type="ORF">CUR37_05735</name>
</gene>
<dbReference type="AlphaFoldDB" id="A0AAX0VB86"/>
<dbReference type="InterPro" id="IPR009057">
    <property type="entry name" value="Homeodomain-like_sf"/>
</dbReference>
<sequence length="33" mass="3913">MTKYSKELKMKVVQDYLTSSIGYRLIARKYGIK</sequence>
<protein>
    <submittedName>
        <fullName evidence="1">IS3 family transposase</fullName>
    </submittedName>
</protein>
<feature type="non-terminal residue" evidence="1">
    <location>
        <position position="33"/>
    </location>
</feature>
<reference evidence="1 2" key="1">
    <citation type="submission" date="2016-09" db="EMBL/GenBank/DDBJ databases">
        <authorList>
            <person name="Inglin R.C."/>
        </authorList>
    </citation>
    <scope>NUCLEOTIDE SEQUENCE [LARGE SCALE GENOMIC DNA]</scope>
    <source>
        <strain evidence="1 2">RI-517</strain>
    </source>
</reference>
<name>A0AAX0VB86_LATSK</name>
<evidence type="ECO:0000313" key="2">
    <source>
        <dbReference type="Proteomes" id="UP000234349"/>
    </source>
</evidence>
<proteinExistence type="predicted"/>
<organism evidence="1 2">
    <name type="scientific">Latilactobacillus sakei</name>
    <name type="common">Lactobacillus sakei</name>
    <dbReference type="NCBI Taxonomy" id="1599"/>
    <lineage>
        <taxon>Bacteria</taxon>
        <taxon>Bacillati</taxon>
        <taxon>Bacillota</taxon>
        <taxon>Bacilli</taxon>
        <taxon>Lactobacillales</taxon>
        <taxon>Lactobacillaceae</taxon>
        <taxon>Latilactobacillus</taxon>
    </lineage>
</organism>
<comment type="caution">
    <text evidence="1">The sequence shown here is derived from an EMBL/GenBank/DDBJ whole genome shotgun (WGS) entry which is preliminary data.</text>
</comment>
<evidence type="ECO:0000313" key="1">
    <source>
        <dbReference type="EMBL" id="PKX77834.1"/>
    </source>
</evidence>
<dbReference type="Proteomes" id="UP000234349">
    <property type="component" value="Unassembled WGS sequence"/>
</dbReference>
<dbReference type="SUPFAM" id="SSF46689">
    <property type="entry name" value="Homeodomain-like"/>
    <property type="match status" value="1"/>
</dbReference>
<accession>A0AAX0VB86</accession>